<dbReference type="Pfam" id="PF00589">
    <property type="entry name" value="Phage_integrase"/>
    <property type="match status" value="1"/>
</dbReference>
<dbReference type="RefSeq" id="WP_217666849.1">
    <property type="nucleotide sequence ID" value="NZ_JAHRID010000001.1"/>
</dbReference>
<keyword evidence="2" id="KW-0229">DNA integration</keyword>
<dbReference type="Proteomes" id="UP000704611">
    <property type="component" value="Unassembled WGS sequence"/>
</dbReference>
<feature type="domain" description="Tyr recombinase" evidence="3">
    <location>
        <begin position="158"/>
        <end position="325"/>
    </location>
</feature>
<evidence type="ECO:0000256" key="1">
    <source>
        <dbReference type="ARBA" id="ARBA00008857"/>
    </source>
</evidence>
<dbReference type="InterPro" id="IPR050808">
    <property type="entry name" value="Phage_Integrase"/>
</dbReference>
<evidence type="ECO:0000313" key="4">
    <source>
        <dbReference type="EMBL" id="MBV2127941.1"/>
    </source>
</evidence>
<gene>
    <name evidence="4" type="ORF">KQY15_02360</name>
</gene>
<name>A0ABS6MGJ4_9GAMM</name>
<comment type="similarity">
    <text evidence="1">Belongs to the 'phage' integrase family.</text>
</comment>
<proteinExistence type="inferred from homology"/>
<dbReference type="InterPro" id="IPR002104">
    <property type="entry name" value="Integrase_catalytic"/>
</dbReference>
<comment type="caution">
    <text evidence="4">The sequence shown here is derived from an EMBL/GenBank/DDBJ whole genome shotgun (WGS) entry which is preliminary data.</text>
</comment>
<reference evidence="4 5" key="1">
    <citation type="submission" date="2021-06" db="EMBL/GenBank/DDBJ databases">
        <title>Rheinheimera indica sp. nov., isolated from deep-sea sediment.</title>
        <authorList>
            <person name="Wang Z."/>
            <person name="Zhang X.-Y."/>
        </authorList>
    </citation>
    <scope>NUCLEOTIDE SEQUENCE [LARGE SCALE GENOMIC DNA]</scope>
    <source>
        <strain evidence="4 5">SM2107</strain>
    </source>
</reference>
<evidence type="ECO:0000259" key="3">
    <source>
        <dbReference type="PROSITE" id="PS51898"/>
    </source>
</evidence>
<evidence type="ECO:0000256" key="2">
    <source>
        <dbReference type="ARBA" id="ARBA00022908"/>
    </source>
</evidence>
<sequence length="349" mass="39767">MRYENGKRLRDKIGSWPELKTKDAMALVPVLLSRIGNGDKLHISEFKTVGDMLNWYLARLDAEQVKSQSRRKGVASAIKKHLMPRLQNILLCDVKKITIDERLMLPLQNASLRTSTIKQYFATLKRVFASATELSLITVNPMASMRFRDHVQKRIEPKKGKLQTSDVGRIVQQIMALPEKVKHLLLLMLLFATRIGETRQLRWNYIDFDAGQIVIPGRITKTGVTHILPLTGYAKSVLINYKQQASGPYLFGGNQPISSSEAYKLVRSVSGRKWSAHDLRKVARSCWTELAIDYWVAERLLNHAQRGLDLVYINADSMALKSDALERYHLWVIERLTTASQAPMEDAQI</sequence>
<evidence type="ECO:0000313" key="5">
    <source>
        <dbReference type="Proteomes" id="UP000704611"/>
    </source>
</evidence>
<dbReference type="PROSITE" id="PS51898">
    <property type="entry name" value="TYR_RECOMBINASE"/>
    <property type="match status" value="1"/>
</dbReference>
<accession>A0ABS6MGJ4</accession>
<protein>
    <submittedName>
        <fullName evidence="4">Tyrosine-type recombinase/integrase</fullName>
    </submittedName>
</protein>
<organism evidence="4 5">
    <name type="scientific">Arsukibacterium indicum</name>
    <dbReference type="NCBI Taxonomy" id="2848612"/>
    <lineage>
        <taxon>Bacteria</taxon>
        <taxon>Pseudomonadati</taxon>
        <taxon>Pseudomonadota</taxon>
        <taxon>Gammaproteobacteria</taxon>
        <taxon>Chromatiales</taxon>
        <taxon>Chromatiaceae</taxon>
        <taxon>Arsukibacterium</taxon>
    </lineage>
</organism>
<dbReference type="PANTHER" id="PTHR30629:SF6">
    <property type="entry name" value="PROPHAGE INTEGRASE INTA-RELATED"/>
    <property type="match status" value="1"/>
</dbReference>
<dbReference type="EMBL" id="JAHRID010000001">
    <property type="protein sequence ID" value="MBV2127941.1"/>
    <property type="molecule type" value="Genomic_DNA"/>
</dbReference>
<dbReference type="PANTHER" id="PTHR30629">
    <property type="entry name" value="PROPHAGE INTEGRASE"/>
    <property type="match status" value="1"/>
</dbReference>
<keyword evidence="5" id="KW-1185">Reference proteome</keyword>